<dbReference type="PRINTS" id="PR00455">
    <property type="entry name" value="HTHTETR"/>
</dbReference>
<evidence type="ECO:0000256" key="3">
    <source>
        <dbReference type="ARBA" id="ARBA00023163"/>
    </source>
</evidence>
<dbReference type="Proteomes" id="UP001501705">
    <property type="component" value="Unassembled WGS sequence"/>
</dbReference>
<evidence type="ECO:0000256" key="4">
    <source>
        <dbReference type="PROSITE-ProRule" id="PRU00335"/>
    </source>
</evidence>
<dbReference type="InterPro" id="IPR009057">
    <property type="entry name" value="Homeodomain-like_sf"/>
</dbReference>
<dbReference type="InterPro" id="IPR039536">
    <property type="entry name" value="TetR_C_Proteobacteria"/>
</dbReference>
<dbReference type="Gene3D" id="1.10.357.10">
    <property type="entry name" value="Tetracycline Repressor, domain 2"/>
    <property type="match status" value="1"/>
</dbReference>
<evidence type="ECO:0000313" key="6">
    <source>
        <dbReference type="EMBL" id="GAA1605519.1"/>
    </source>
</evidence>
<evidence type="ECO:0000259" key="5">
    <source>
        <dbReference type="PROSITE" id="PS50977"/>
    </source>
</evidence>
<dbReference type="Pfam" id="PF14246">
    <property type="entry name" value="TetR_C_7"/>
    <property type="match status" value="1"/>
</dbReference>
<proteinExistence type="predicted"/>
<dbReference type="PROSITE" id="PS50977">
    <property type="entry name" value="HTH_TETR_2"/>
    <property type="match status" value="1"/>
</dbReference>
<evidence type="ECO:0000256" key="1">
    <source>
        <dbReference type="ARBA" id="ARBA00023015"/>
    </source>
</evidence>
<protein>
    <submittedName>
        <fullName evidence="6">TetR/AcrR family transcriptional regulator</fullName>
    </submittedName>
</protein>
<evidence type="ECO:0000313" key="7">
    <source>
        <dbReference type="Proteomes" id="UP001501705"/>
    </source>
</evidence>
<dbReference type="InterPro" id="IPR050109">
    <property type="entry name" value="HTH-type_TetR-like_transc_reg"/>
</dbReference>
<dbReference type="Pfam" id="PF00440">
    <property type="entry name" value="TetR_N"/>
    <property type="match status" value="1"/>
</dbReference>
<sequence length="222" mass="24334">MHFTIPISALRYPDPVTVTRGRIDKRQAILDAAFTVFARDGYRQAGVDTVAAAAGVAKHTVYNHFGDKQSLFRAAIEALADDALTRNLTALEALRVDRDADASLTEVGRNLAICYCDEKSWALRRLLYAELASMPDLQDIVRSRATDKVNNALADRLARLALAGKLRIKDPAVAAEQFGALLTAPLEARSRLGTRKIPASELNETVWNAVQTFLRAFGPDAR</sequence>
<organism evidence="6 7">
    <name type="scientific">Kribbella hippodromi</name>
    <dbReference type="NCBI Taxonomy" id="434347"/>
    <lineage>
        <taxon>Bacteria</taxon>
        <taxon>Bacillati</taxon>
        <taxon>Actinomycetota</taxon>
        <taxon>Actinomycetes</taxon>
        <taxon>Propionibacteriales</taxon>
        <taxon>Kribbellaceae</taxon>
        <taxon>Kribbella</taxon>
    </lineage>
</organism>
<keyword evidence="1" id="KW-0805">Transcription regulation</keyword>
<feature type="DNA-binding region" description="H-T-H motif" evidence="4">
    <location>
        <begin position="46"/>
        <end position="65"/>
    </location>
</feature>
<dbReference type="InterPro" id="IPR001647">
    <property type="entry name" value="HTH_TetR"/>
</dbReference>
<gene>
    <name evidence="6" type="ORF">GCM10009804_72150</name>
</gene>
<dbReference type="PANTHER" id="PTHR30055:SF234">
    <property type="entry name" value="HTH-TYPE TRANSCRIPTIONAL REGULATOR BETI"/>
    <property type="match status" value="1"/>
</dbReference>
<reference evidence="7" key="1">
    <citation type="journal article" date="2019" name="Int. J. Syst. Evol. Microbiol.">
        <title>The Global Catalogue of Microorganisms (GCM) 10K type strain sequencing project: providing services to taxonomists for standard genome sequencing and annotation.</title>
        <authorList>
            <consortium name="The Broad Institute Genomics Platform"/>
            <consortium name="The Broad Institute Genome Sequencing Center for Infectious Disease"/>
            <person name="Wu L."/>
            <person name="Ma J."/>
        </authorList>
    </citation>
    <scope>NUCLEOTIDE SEQUENCE [LARGE SCALE GENOMIC DNA]</scope>
    <source>
        <strain evidence="7">JCM 15572</strain>
    </source>
</reference>
<feature type="domain" description="HTH tetR-type" evidence="5">
    <location>
        <begin position="23"/>
        <end position="83"/>
    </location>
</feature>
<accession>A0ABP4QFD1</accession>
<evidence type="ECO:0000256" key="2">
    <source>
        <dbReference type="ARBA" id="ARBA00023125"/>
    </source>
</evidence>
<keyword evidence="7" id="KW-1185">Reference proteome</keyword>
<dbReference type="EMBL" id="BAAAPH010000036">
    <property type="protein sequence ID" value="GAA1605519.1"/>
    <property type="molecule type" value="Genomic_DNA"/>
</dbReference>
<comment type="caution">
    <text evidence="6">The sequence shown here is derived from an EMBL/GenBank/DDBJ whole genome shotgun (WGS) entry which is preliminary data.</text>
</comment>
<dbReference type="SUPFAM" id="SSF46689">
    <property type="entry name" value="Homeodomain-like"/>
    <property type="match status" value="1"/>
</dbReference>
<name>A0ABP4QFD1_9ACTN</name>
<keyword evidence="2 4" id="KW-0238">DNA-binding</keyword>
<dbReference type="PANTHER" id="PTHR30055">
    <property type="entry name" value="HTH-TYPE TRANSCRIPTIONAL REGULATOR RUTR"/>
    <property type="match status" value="1"/>
</dbReference>
<dbReference type="Gene3D" id="1.10.10.60">
    <property type="entry name" value="Homeodomain-like"/>
    <property type="match status" value="1"/>
</dbReference>
<keyword evidence="3" id="KW-0804">Transcription</keyword>